<dbReference type="Proteomes" id="UP001055108">
    <property type="component" value="Unassembled WGS sequence"/>
</dbReference>
<dbReference type="InterPro" id="IPR026026">
    <property type="entry name" value="HIT_Hint"/>
</dbReference>
<dbReference type="SUPFAM" id="SSF54197">
    <property type="entry name" value="HIT-like"/>
    <property type="match status" value="1"/>
</dbReference>
<reference evidence="3" key="1">
    <citation type="journal article" date="2016" name="Front. Microbiol.">
        <title>Genome Sequence of the Piezophilic, Mesophilic Sulfate-Reducing Bacterium Desulfovibrio indicus J2T.</title>
        <authorList>
            <person name="Cao J."/>
            <person name="Maignien L."/>
            <person name="Shao Z."/>
            <person name="Alain K."/>
            <person name="Jebbar M."/>
        </authorList>
    </citation>
    <scope>NUCLEOTIDE SEQUENCE</scope>
    <source>
        <strain evidence="3">NBRC 103626</strain>
    </source>
</reference>
<comment type="caution">
    <text evidence="1">Lacks conserved residue(s) required for the propagation of feature annotation.</text>
</comment>
<evidence type="ECO:0000259" key="2">
    <source>
        <dbReference type="PROSITE" id="PS51084"/>
    </source>
</evidence>
<protein>
    <recommendedName>
        <fullName evidence="2">HIT domain-containing protein</fullName>
    </recommendedName>
</protein>
<sequence>MTDPSMTDAFALDPRLAADTVPVGDLPLARVLLMDDARFPWLILVPRRPEVSELTDLALEDAATLWQEVRIAVGVMQALAKPDKVNVAALGNVVAQMHVHVVGRFRSDPAWPGPVWGHGERSPYPAHARAQLLERAGALFAAA</sequence>
<name>A0AA37HXB6_9HYPH</name>
<evidence type="ECO:0000313" key="3">
    <source>
        <dbReference type="EMBL" id="GJD81817.1"/>
    </source>
</evidence>
<gene>
    <name evidence="3" type="ORF">NBEOAGPD_5071</name>
</gene>
<evidence type="ECO:0000256" key="1">
    <source>
        <dbReference type="PROSITE-ProRule" id="PRU00464"/>
    </source>
</evidence>
<dbReference type="PROSITE" id="PS51084">
    <property type="entry name" value="HIT_2"/>
    <property type="match status" value="1"/>
</dbReference>
<reference evidence="3" key="2">
    <citation type="submission" date="2021-08" db="EMBL/GenBank/DDBJ databases">
        <authorList>
            <person name="Tani A."/>
            <person name="Ola A."/>
            <person name="Ogura Y."/>
            <person name="Katsura K."/>
            <person name="Hayashi T."/>
        </authorList>
    </citation>
    <scope>NUCLEOTIDE SEQUENCE</scope>
    <source>
        <strain evidence="3">NBRC 103626</strain>
    </source>
</reference>
<evidence type="ECO:0000313" key="4">
    <source>
        <dbReference type="Proteomes" id="UP001055108"/>
    </source>
</evidence>
<feature type="domain" description="HIT" evidence="2">
    <location>
        <begin position="42"/>
        <end position="111"/>
    </location>
</feature>
<dbReference type="GO" id="GO:0003824">
    <property type="term" value="F:catalytic activity"/>
    <property type="evidence" value="ECO:0007669"/>
    <property type="project" value="InterPro"/>
</dbReference>
<dbReference type="EMBL" id="BPQM01000164">
    <property type="protein sequence ID" value="GJD81817.1"/>
    <property type="molecule type" value="Genomic_DNA"/>
</dbReference>
<comment type="caution">
    <text evidence="3">The sequence shown here is derived from an EMBL/GenBank/DDBJ whole genome shotgun (WGS) entry which is preliminary data.</text>
</comment>
<proteinExistence type="predicted"/>
<dbReference type="AlphaFoldDB" id="A0AA37HXB6"/>
<dbReference type="PIRSF" id="PIRSF000714">
    <property type="entry name" value="HIT"/>
    <property type="match status" value="1"/>
</dbReference>
<accession>A0AA37HXB6</accession>
<dbReference type="InterPro" id="IPR036265">
    <property type="entry name" value="HIT-like_sf"/>
</dbReference>
<dbReference type="InterPro" id="IPR011146">
    <property type="entry name" value="HIT-like"/>
</dbReference>
<organism evidence="3 4">
    <name type="scientific">Methylobacterium gregans</name>
    <dbReference type="NCBI Taxonomy" id="374424"/>
    <lineage>
        <taxon>Bacteria</taxon>
        <taxon>Pseudomonadati</taxon>
        <taxon>Pseudomonadota</taxon>
        <taxon>Alphaproteobacteria</taxon>
        <taxon>Hyphomicrobiales</taxon>
        <taxon>Methylobacteriaceae</taxon>
        <taxon>Methylobacterium</taxon>
    </lineage>
</organism>
<keyword evidence="4" id="KW-1185">Reference proteome</keyword>
<dbReference type="Pfam" id="PF01230">
    <property type="entry name" value="HIT"/>
    <property type="match status" value="1"/>
</dbReference>
<dbReference type="Gene3D" id="3.30.428.10">
    <property type="entry name" value="HIT-like"/>
    <property type="match status" value="1"/>
</dbReference>